<dbReference type="Pfam" id="PF00023">
    <property type="entry name" value="Ank"/>
    <property type="match status" value="1"/>
</dbReference>
<evidence type="ECO:0000256" key="3">
    <source>
        <dbReference type="PROSITE-ProRule" id="PRU00023"/>
    </source>
</evidence>
<sequence>MSYSNDFLSLCQSNVKEDLYSLKLLIEQNPEVLQERTNYGRNGLYLACQYNLLETAKLLLDNNMKVDSYMIDGWTPLYHACHTGNFFTAKFLLEHKANLNKRTVAGFTPLHAAVQNGHYETVALLLQHGADVNKATSIGTTPLMIASYFNHLQIAKLLLENEANHSAKNKFGKTALDCSHKRSALCRILEKATGCMRSVDNLNSSKNLPSVDIKLALNAQVNHFDDSAYNSYFNETENNTPVNKHLSLNMNSTSKKRDSVTLEVVKEKSINAFNFWKENFSTSQEVKTTDFLKALELKKGQKLEDFAELHNLENVDQKTFSFLIKEKRGPLLPIFD</sequence>
<comment type="caution">
    <text evidence="4">The sequence shown here is derived from an EMBL/GenBank/DDBJ whole genome shotgun (WGS) entry which is preliminary data.</text>
</comment>
<evidence type="ECO:0000313" key="4">
    <source>
        <dbReference type="EMBL" id="KAJ3224505.1"/>
    </source>
</evidence>
<gene>
    <name evidence="4" type="ORF">HK099_008373</name>
</gene>
<feature type="repeat" description="ANK" evidence="3">
    <location>
        <begin position="138"/>
        <end position="170"/>
    </location>
</feature>
<evidence type="ECO:0000313" key="5">
    <source>
        <dbReference type="Proteomes" id="UP001211065"/>
    </source>
</evidence>
<dbReference type="PROSITE" id="PS50297">
    <property type="entry name" value="ANK_REP_REGION"/>
    <property type="match status" value="3"/>
</dbReference>
<dbReference type="PANTHER" id="PTHR24171">
    <property type="entry name" value="ANKYRIN REPEAT DOMAIN-CONTAINING PROTEIN 39-RELATED"/>
    <property type="match status" value="1"/>
</dbReference>
<protein>
    <submittedName>
        <fullName evidence="4">Uncharacterized protein</fullName>
    </submittedName>
</protein>
<dbReference type="PANTHER" id="PTHR24171:SF8">
    <property type="entry name" value="BRCA1-ASSOCIATED RING DOMAIN PROTEIN 1"/>
    <property type="match status" value="1"/>
</dbReference>
<keyword evidence="1" id="KW-0677">Repeat</keyword>
<feature type="repeat" description="ANK" evidence="3">
    <location>
        <begin position="72"/>
        <end position="104"/>
    </location>
</feature>
<dbReference type="Proteomes" id="UP001211065">
    <property type="component" value="Unassembled WGS sequence"/>
</dbReference>
<dbReference type="EMBL" id="JADGJW010000091">
    <property type="protein sequence ID" value="KAJ3224505.1"/>
    <property type="molecule type" value="Genomic_DNA"/>
</dbReference>
<dbReference type="InterPro" id="IPR002110">
    <property type="entry name" value="Ankyrin_rpt"/>
</dbReference>
<evidence type="ECO:0000256" key="2">
    <source>
        <dbReference type="ARBA" id="ARBA00023043"/>
    </source>
</evidence>
<dbReference type="AlphaFoldDB" id="A0AAD5U8I2"/>
<accession>A0AAD5U8I2</accession>
<dbReference type="SMART" id="SM00248">
    <property type="entry name" value="ANK"/>
    <property type="match status" value="4"/>
</dbReference>
<proteinExistence type="predicted"/>
<keyword evidence="2 3" id="KW-0040">ANK repeat</keyword>
<dbReference type="Pfam" id="PF12796">
    <property type="entry name" value="Ank_2"/>
    <property type="match status" value="1"/>
</dbReference>
<dbReference type="PRINTS" id="PR01415">
    <property type="entry name" value="ANKYRIN"/>
</dbReference>
<dbReference type="PROSITE" id="PS50088">
    <property type="entry name" value="ANK_REPEAT"/>
    <property type="match status" value="3"/>
</dbReference>
<name>A0AAD5U8I2_9FUNG</name>
<keyword evidence="5" id="KW-1185">Reference proteome</keyword>
<organism evidence="4 5">
    <name type="scientific">Clydaea vesicula</name>
    <dbReference type="NCBI Taxonomy" id="447962"/>
    <lineage>
        <taxon>Eukaryota</taxon>
        <taxon>Fungi</taxon>
        <taxon>Fungi incertae sedis</taxon>
        <taxon>Chytridiomycota</taxon>
        <taxon>Chytridiomycota incertae sedis</taxon>
        <taxon>Chytridiomycetes</taxon>
        <taxon>Lobulomycetales</taxon>
        <taxon>Lobulomycetaceae</taxon>
        <taxon>Clydaea</taxon>
    </lineage>
</organism>
<feature type="repeat" description="ANK" evidence="3">
    <location>
        <begin position="105"/>
        <end position="137"/>
    </location>
</feature>
<evidence type="ECO:0000256" key="1">
    <source>
        <dbReference type="ARBA" id="ARBA00022737"/>
    </source>
</evidence>
<dbReference type="Gene3D" id="1.25.40.20">
    <property type="entry name" value="Ankyrin repeat-containing domain"/>
    <property type="match status" value="2"/>
</dbReference>
<dbReference type="SUPFAM" id="SSF48403">
    <property type="entry name" value="Ankyrin repeat"/>
    <property type="match status" value="1"/>
</dbReference>
<reference evidence="4" key="1">
    <citation type="submission" date="2020-05" db="EMBL/GenBank/DDBJ databases">
        <title>Phylogenomic resolution of chytrid fungi.</title>
        <authorList>
            <person name="Stajich J.E."/>
            <person name="Amses K."/>
            <person name="Simmons R."/>
            <person name="Seto K."/>
            <person name="Myers J."/>
            <person name="Bonds A."/>
            <person name="Quandt C.A."/>
            <person name="Barry K."/>
            <person name="Liu P."/>
            <person name="Grigoriev I."/>
            <person name="Longcore J.E."/>
            <person name="James T.Y."/>
        </authorList>
    </citation>
    <scope>NUCLEOTIDE SEQUENCE</scope>
    <source>
        <strain evidence="4">JEL0476</strain>
    </source>
</reference>
<dbReference type="InterPro" id="IPR036770">
    <property type="entry name" value="Ankyrin_rpt-contain_sf"/>
</dbReference>